<sequence length="304" mass="34627">MSSLSAADRATLLSSWIKPSSDNEKTQQDCAERMIADAIKAHPAFSDIDIRVFAKGSYANNTNVRRDSDVDIVVENRDCFYYEFFGCDAPPAGTIPGYSGQWTPDLWRREVTAAIVNYFGRNDVDTSGSVALAVSERPGSRPSADVVPSFQFHRYDTTDRSVCHEGTRVFKKGSSSRYIDNWPQQQLNNGRAKNTATSRRYKNYARALKNAENYLVKAGAMDAKPSYLMECLAWNVPNSTLSTGDLDGGFRSTLVWLWEHLNDQYKYEEWDEPNGLKYLFCHEQKWTRKDAQEIVLKTWDLLDY</sequence>
<keyword evidence="2" id="KW-0548">Nucleotidyltransferase</keyword>
<dbReference type="Pfam" id="PF26305">
    <property type="entry name" value="CD_NTase_C"/>
    <property type="match status" value="1"/>
</dbReference>
<organism evidence="6 7">
    <name type="scientific">Klenkia brasiliensis</name>
    <dbReference type="NCBI Taxonomy" id="333142"/>
    <lineage>
        <taxon>Bacteria</taxon>
        <taxon>Bacillati</taxon>
        <taxon>Actinomycetota</taxon>
        <taxon>Actinomycetes</taxon>
        <taxon>Geodermatophilales</taxon>
        <taxon>Geodermatophilaceae</taxon>
        <taxon>Klenkia</taxon>
    </lineage>
</organism>
<proteinExistence type="predicted"/>
<dbReference type="InterPro" id="IPR043519">
    <property type="entry name" value="NT_sf"/>
</dbReference>
<keyword evidence="3" id="KW-0547">Nucleotide-binding</keyword>
<dbReference type="OrthoDB" id="8264173at2"/>
<dbReference type="InterPro" id="IPR058909">
    <property type="entry name" value="CD_NTase_C"/>
</dbReference>
<dbReference type="EMBL" id="FNCF01000003">
    <property type="protein sequence ID" value="SDG21613.1"/>
    <property type="molecule type" value="Genomic_DNA"/>
</dbReference>
<evidence type="ECO:0000259" key="5">
    <source>
        <dbReference type="Pfam" id="PF26305"/>
    </source>
</evidence>
<evidence type="ECO:0000256" key="2">
    <source>
        <dbReference type="ARBA" id="ARBA00022695"/>
    </source>
</evidence>
<gene>
    <name evidence="6" type="ORF">SAMN05660324_1999</name>
</gene>
<evidence type="ECO:0000313" key="7">
    <source>
        <dbReference type="Proteomes" id="UP000198863"/>
    </source>
</evidence>
<dbReference type="AlphaFoldDB" id="A0A1G7SF35"/>
<evidence type="ECO:0000313" key="6">
    <source>
        <dbReference type="EMBL" id="SDG21613.1"/>
    </source>
</evidence>
<dbReference type="Proteomes" id="UP000198863">
    <property type="component" value="Unassembled WGS sequence"/>
</dbReference>
<evidence type="ECO:0000256" key="4">
    <source>
        <dbReference type="ARBA" id="ARBA00023118"/>
    </source>
</evidence>
<keyword evidence="1" id="KW-0808">Transferase</keyword>
<evidence type="ECO:0000256" key="3">
    <source>
        <dbReference type="ARBA" id="ARBA00022741"/>
    </source>
</evidence>
<feature type="domain" description="cGAS/DncV-like nucleotidyltransferase C-terminal helical" evidence="5">
    <location>
        <begin position="188"/>
        <end position="302"/>
    </location>
</feature>
<name>A0A1G7SF35_9ACTN</name>
<keyword evidence="7" id="KW-1185">Reference proteome</keyword>
<dbReference type="SUPFAM" id="SSF81301">
    <property type="entry name" value="Nucleotidyltransferase"/>
    <property type="match status" value="1"/>
</dbReference>
<protein>
    <recommendedName>
        <fullName evidence="5">cGAS/DncV-like nucleotidyltransferase C-terminal helical domain-containing protein</fullName>
    </recommendedName>
</protein>
<accession>A0A1G7SF35</accession>
<keyword evidence="4" id="KW-0051">Antiviral defense</keyword>
<dbReference type="RefSeq" id="WP_091062055.1">
    <property type="nucleotide sequence ID" value="NZ_FNCF01000003.1"/>
</dbReference>
<reference evidence="7" key="1">
    <citation type="submission" date="2016-10" db="EMBL/GenBank/DDBJ databases">
        <authorList>
            <person name="Varghese N."/>
            <person name="Submissions S."/>
        </authorList>
    </citation>
    <scope>NUCLEOTIDE SEQUENCE [LARGE SCALE GENOMIC DNA]</scope>
    <source>
        <strain evidence="7">DSM 44526</strain>
    </source>
</reference>
<evidence type="ECO:0000256" key="1">
    <source>
        <dbReference type="ARBA" id="ARBA00022679"/>
    </source>
</evidence>